<keyword evidence="3" id="KW-1185">Reference proteome</keyword>
<evidence type="ECO:0000313" key="2">
    <source>
        <dbReference type="EMBL" id="PMD31279.1"/>
    </source>
</evidence>
<feature type="compositionally biased region" description="Basic and acidic residues" evidence="1">
    <location>
        <begin position="249"/>
        <end position="259"/>
    </location>
</feature>
<dbReference type="EMBL" id="KZ613963">
    <property type="protein sequence ID" value="PMD31279.1"/>
    <property type="molecule type" value="Genomic_DNA"/>
</dbReference>
<sequence length="305" mass="33664">MNAMSEDEQVNQNLILVMGLTGAGTQNCQIVDTSIGNTEFRIMDCPGFDDTRRSDTEILQEIAEQLAAVRILGYKLKGIVYLHQIIENRMKGSALRRLDLFKKLIGEEALANVVLVTTMWGKVVTPEDIEEANNRDSELREEYWGGMLRKGASATRFDGTTESAQGIVSQLLGKEPVVLKVQKQLVDKKMALNQTLAGAFLAPTVSDEAEQLRRHLKELESELQFERNSSKRLEAKRSQKRNSAALQKADADMERLESKPGEVVQGRLGKWKKEASSVGLKSLQALAAICTISFGITGLILGSGL</sequence>
<feature type="compositionally biased region" description="Basic and acidic residues" evidence="1">
    <location>
        <begin position="227"/>
        <end position="237"/>
    </location>
</feature>
<dbReference type="Gene3D" id="3.40.50.300">
    <property type="entry name" value="P-loop containing nucleotide triphosphate hydrolases"/>
    <property type="match status" value="1"/>
</dbReference>
<proteinExistence type="predicted"/>
<evidence type="ECO:0000313" key="3">
    <source>
        <dbReference type="Proteomes" id="UP000235786"/>
    </source>
</evidence>
<reference evidence="2 3" key="1">
    <citation type="submission" date="2016-04" db="EMBL/GenBank/DDBJ databases">
        <title>A degradative enzymes factory behind the ericoid mycorrhizal symbiosis.</title>
        <authorList>
            <consortium name="DOE Joint Genome Institute"/>
            <person name="Martino E."/>
            <person name="Morin E."/>
            <person name="Grelet G."/>
            <person name="Kuo A."/>
            <person name="Kohler A."/>
            <person name="Daghino S."/>
            <person name="Barry K."/>
            <person name="Choi C."/>
            <person name="Cichocki N."/>
            <person name="Clum A."/>
            <person name="Copeland A."/>
            <person name="Hainaut M."/>
            <person name="Haridas S."/>
            <person name="Labutti K."/>
            <person name="Lindquist E."/>
            <person name="Lipzen A."/>
            <person name="Khouja H.-R."/>
            <person name="Murat C."/>
            <person name="Ohm R."/>
            <person name="Olson A."/>
            <person name="Spatafora J."/>
            <person name="Veneault-Fourrey C."/>
            <person name="Henrissat B."/>
            <person name="Grigoriev I."/>
            <person name="Martin F."/>
            <person name="Perotto S."/>
        </authorList>
    </citation>
    <scope>NUCLEOTIDE SEQUENCE [LARGE SCALE GENOMIC DNA]</scope>
    <source>
        <strain evidence="2 3">F</strain>
    </source>
</reference>
<name>A0A2J6QYG4_HYAVF</name>
<gene>
    <name evidence="2" type="ORF">L207DRAFT_572949</name>
</gene>
<dbReference type="SUPFAM" id="SSF52540">
    <property type="entry name" value="P-loop containing nucleoside triphosphate hydrolases"/>
    <property type="match status" value="1"/>
</dbReference>
<dbReference type="InterPro" id="IPR027417">
    <property type="entry name" value="P-loop_NTPase"/>
</dbReference>
<dbReference type="STRING" id="1149755.A0A2J6QYG4"/>
<dbReference type="Proteomes" id="UP000235786">
    <property type="component" value="Unassembled WGS sequence"/>
</dbReference>
<feature type="region of interest" description="Disordered" evidence="1">
    <location>
        <begin position="227"/>
        <end position="259"/>
    </location>
</feature>
<evidence type="ECO:0008006" key="4">
    <source>
        <dbReference type="Google" id="ProtNLM"/>
    </source>
</evidence>
<accession>A0A2J6QYG4</accession>
<dbReference type="OrthoDB" id="8954335at2759"/>
<dbReference type="AlphaFoldDB" id="A0A2J6QYG4"/>
<evidence type="ECO:0000256" key="1">
    <source>
        <dbReference type="SAM" id="MobiDB-lite"/>
    </source>
</evidence>
<protein>
    <recommendedName>
        <fullName evidence="4">AIG1-type G domain-containing protein</fullName>
    </recommendedName>
</protein>
<organism evidence="2 3">
    <name type="scientific">Hyaloscypha variabilis (strain UAMH 11265 / GT02V1 / F)</name>
    <name type="common">Meliniomyces variabilis</name>
    <dbReference type="NCBI Taxonomy" id="1149755"/>
    <lineage>
        <taxon>Eukaryota</taxon>
        <taxon>Fungi</taxon>
        <taxon>Dikarya</taxon>
        <taxon>Ascomycota</taxon>
        <taxon>Pezizomycotina</taxon>
        <taxon>Leotiomycetes</taxon>
        <taxon>Helotiales</taxon>
        <taxon>Hyaloscyphaceae</taxon>
        <taxon>Hyaloscypha</taxon>
        <taxon>Hyaloscypha variabilis</taxon>
    </lineage>
</organism>